<dbReference type="Proteomes" id="UP000029995">
    <property type="component" value="Unassembled WGS sequence"/>
</dbReference>
<evidence type="ECO:0000313" key="5">
    <source>
        <dbReference type="Proteomes" id="UP000029995"/>
    </source>
</evidence>
<dbReference type="AlphaFoldDB" id="A0A0A0DC30"/>
<dbReference type="OrthoDB" id="9805924at2"/>
<evidence type="ECO:0000256" key="1">
    <source>
        <dbReference type="ARBA" id="ARBA00022679"/>
    </source>
</evidence>
<dbReference type="CDD" id="cd04301">
    <property type="entry name" value="NAT_SF"/>
    <property type="match status" value="1"/>
</dbReference>
<keyword evidence="2" id="KW-0012">Acyltransferase</keyword>
<protein>
    <recommendedName>
        <fullName evidence="3">N-acetyltransferase domain-containing protein</fullName>
    </recommendedName>
</protein>
<organism evidence="4 5">
    <name type="scientific">Inquilinus limosus MP06</name>
    <dbReference type="NCBI Taxonomy" id="1398085"/>
    <lineage>
        <taxon>Bacteria</taxon>
        <taxon>Pseudomonadati</taxon>
        <taxon>Pseudomonadota</taxon>
        <taxon>Alphaproteobacteria</taxon>
        <taxon>Rhodospirillales</taxon>
        <taxon>Rhodospirillaceae</taxon>
        <taxon>Inquilinus</taxon>
    </lineage>
</organism>
<name>A0A0A0DC30_9PROT</name>
<dbReference type="Gene3D" id="3.40.630.30">
    <property type="match status" value="1"/>
</dbReference>
<dbReference type="InterPro" id="IPR016181">
    <property type="entry name" value="Acyl_CoA_acyltransferase"/>
</dbReference>
<dbReference type="GO" id="GO:0016747">
    <property type="term" value="F:acyltransferase activity, transferring groups other than amino-acyl groups"/>
    <property type="evidence" value="ECO:0007669"/>
    <property type="project" value="InterPro"/>
</dbReference>
<dbReference type="RefSeq" id="WP_034832200.1">
    <property type="nucleotide sequence ID" value="NZ_JANX01000027.1"/>
</dbReference>
<dbReference type="PROSITE" id="PS51186">
    <property type="entry name" value="GNAT"/>
    <property type="match status" value="1"/>
</dbReference>
<keyword evidence="1" id="KW-0808">Transferase</keyword>
<proteinExistence type="predicted"/>
<comment type="caution">
    <text evidence="4">The sequence shown here is derived from an EMBL/GenBank/DDBJ whole genome shotgun (WGS) entry which is preliminary data.</text>
</comment>
<gene>
    <name evidence="4" type="ORF">P409_04325</name>
</gene>
<evidence type="ECO:0000259" key="3">
    <source>
        <dbReference type="PROSITE" id="PS51186"/>
    </source>
</evidence>
<sequence>MAEVTVRPAGPGDRTALRAALVDMQDYERALHDTRLPGRETAGPYLEWLEGHAPARGGVILVAVSDTGDLAGFSACWVQQDDLISETADSNRFGYVSDVYTAPAWRGHGVAGRLLAAIEAHLRGTGVTRMRIGVLAGNDSAIRAYRKHGFEPYEMVLEKRL</sequence>
<dbReference type="SUPFAM" id="SSF55729">
    <property type="entry name" value="Acyl-CoA N-acyltransferases (Nat)"/>
    <property type="match status" value="1"/>
</dbReference>
<dbReference type="EMBL" id="JANX01000027">
    <property type="protein sequence ID" value="KGM35443.1"/>
    <property type="molecule type" value="Genomic_DNA"/>
</dbReference>
<dbReference type="Pfam" id="PF00583">
    <property type="entry name" value="Acetyltransf_1"/>
    <property type="match status" value="1"/>
</dbReference>
<accession>A0A0A0DC30</accession>
<evidence type="ECO:0000313" key="4">
    <source>
        <dbReference type="EMBL" id="KGM35443.1"/>
    </source>
</evidence>
<reference evidence="4 5" key="1">
    <citation type="submission" date="2014-01" db="EMBL/GenBank/DDBJ databases">
        <title>Genome sequence determination for a cystic fibrosis isolate, Inquilinus limosus.</title>
        <authorList>
            <person name="Pino M."/>
            <person name="Di Conza J."/>
            <person name="Gutkind G."/>
        </authorList>
    </citation>
    <scope>NUCLEOTIDE SEQUENCE [LARGE SCALE GENOMIC DNA]</scope>
    <source>
        <strain evidence="4 5">MP06</strain>
    </source>
</reference>
<feature type="domain" description="N-acetyltransferase" evidence="3">
    <location>
        <begin position="4"/>
        <end position="161"/>
    </location>
</feature>
<dbReference type="InterPro" id="IPR050832">
    <property type="entry name" value="Bact_Acetyltransf"/>
</dbReference>
<dbReference type="PANTHER" id="PTHR43877">
    <property type="entry name" value="AMINOALKYLPHOSPHONATE N-ACETYLTRANSFERASE-RELATED-RELATED"/>
    <property type="match status" value="1"/>
</dbReference>
<evidence type="ECO:0000256" key="2">
    <source>
        <dbReference type="ARBA" id="ARBA00023315"/>
    </source>
</evidence>
<dbReference type="InterPro" id="IPR000182">
    <property type="entry name" value="GNAT_dom"/>
</dbReference>
<dbReference type="PANTHER" id="PTHR43877:SF2">
    <property type="entry name" value="AMINOALKYLPHOSPHONATE N-ACETYLTRANSFERASE-RELATED"/>
    <property type="match status" value="1"/>
</dbReference>